<dbReference type="InterPro" id="IPR004358">
    <property type="entry name" value="Sig_transdc_His_kin-like_C"/>
</dbReference>
<dbReference type="Pfam" id="PF02518">
    <property type="entry name" value="HATPase_c"/>
    <property type="match status" value="1"/>
</dbReference>
<dbReference type="Proteomes" id="UP000637383">
    <property type="component" value="Unassembled WGS sequence"/>
</dbReference>
<dbReference type="InterPro" id="IPR036890">
    <property type="entry name" value="HATPase_C_sf"/>
</dbReference>
<dbReference type="SMART" id="SM00388">
    <property type="entry name" value="HisKA"/>
    <property type="match status" value="1"/>
</dbReference>
<evidence type="ECO:0000313" key="9">
    <source>
        <dbReference type="EMBL" id="MBD2736331.1"/>
    </source>
</evidence>
<dbReference type="CDD" id="cd00082">
    <property type="entry name" value="HisKA"/>
    <property type="match status" value="1"/>
</dbReference>
<proteinExistence type="predicted"/>
<evidence type="ECO:0000259" key="8">
    <source>
        <dbReference type="PROSITE" id="PS50110"/>
    </source>
</evidence>
<evidence type="ECO:0000256" key="3">
    <source>
        <dbReference type="ARBA" id="ARBA00022553"/>
    </source>
</evidence>
<comment type="caution">
    <text evidence="9">The sequence shown here is derived from an EMBL/GenBank/DDBJ whole genome shotgun (WGS) entry which is preliminary data.</text>
</comment>
<comment type="catalytic activity">
    <reaction evidence="1">
        <text>ATP + protein L-histidine = ADP + protein N-phospho-L-histidine.</text>
        <dbReference type="EC" id="2.7.13.3"/>
    </reaction>
</comment>
<keyword evidence="10" id="KW-1185">Reference proteome</keyword>
<evidence type="ECO:0000256" key="1">
    <source>
        <dbReference type="ARBA" id="ARBA00000085"/>
    </source>
</evidence>
<dbReference type="PROSITE" id="PS50110">
    <property type="entry name" value="RESPONSE_REGULATORY"/>
    <property type="match status" value="1"/>
</dbReference>
<dbReference type="SUPFAM" id="SSF47384">
    <property type="entry name" value="Homodimeric domain of signal transducing histidine kinase"/>
    <property type="match status" value="1"/>
</dbReference>
<reference evidence="9 10" key="1">
    <citation type="journal article" date="2020" name="ISME J.">
        <title>Comparative genomics reveals insights into cyanobacterial evolution and habitat adaptation.</title>
        <authorList>
            <person name="Chen M.Y."/>
            <person name="Teng W.K."/>
            <person name="Zhao L."/>
            <person name="Hu C.X."/>
            <person name="Zhou Y.K."/>
            <person name="Han B.P."/>
            <person name="Song L.R."/>
            <person name="Shu W.S."/>
        </authorList>
    </citation>
    <scope>NUCLEOTIDE SEQUENCE [LARGE SCALE GENOMIC DNA]</scope>
    <source>
        <strain evidence="9 10">FACHB-159</strain>
    </source>
</reference>
<evidence type="ECO:0000259" key="7">
    <source>
        <dbReference type="PROSITE" id="PS50109"/>
    </source>
</evidence>
<feature type="modified residue" description="4-aspartylphosphate" evidence="6">
    <location>
        <position position="52"/>
    </location>
</feature>
<dbReference type="Gene3D" id="3.30.565.10">
    <property type="entry name" value="Histidine kinase-like ATPase, C-terminal domain"/>
    <property type="match status" value="1"/>
</dbReference>
<dbReference type="InterPro" id="IPR005467">
    <property type="entry name" value="His_kinase_dom"/>
</dbReference>
<protein>
    <recommendedName>
        <fullName evidence="2">histidine kinase</fullName>
        <ecNumber evidence="2">2.7.13.3</ecNumber>
    </recommendedName>
</protein>
<dbReference type="Pfam" id="PF00072">
    <property type="entry name" value="Response_reg"/>
    <property type="match status" value="1"/>
</dbReference>
<evidence type="ECO:0000256" key="2">
    <source>
        <dbReference type="ARBA" id="ARBA00012438"/>
    </source>
</evidence>
<dbReference type="InterPro" id="IPR011006">
    <property type="entry name" value="CheY-like_superfamily"/>
</dbReference>
<dbReference type="Pfam" id="PF00512">
    <property type="entry name" value="HisKA"/>
    <property type="match status" value="1"/>
</dbReference>
<feature type="domain" description="Histidine kinase" evidence="7">
    <location>
        <begin position="143"/>
        <end position="365"/>
    </location>
</feature>
<keyword evidence="3 6" id="KW-0597">Phosphoprotein</keyword>
<accession>A0ABR8KBV7</accession>
<dbReference type="EC" id="2.7.13.3" evidence="2"/>
<keyword evidence="4" id="KW-0418">Kinase</keyword>
<evidence type="ECO:0000256" key="6">
    <source>
        <dbReference type="PROSITE-ProRule" id="PRU00169"/>
    </source>
</evidence>
<feature type="domain" description="Response regulatory" evidence="8">
    <location>
        <begin position="3"/>
        <end position="119"/>
    </location>
</feature>
<name>A0ABR8KBV7_9NOSO</name>
<dbReference type="SMART" id="SM00448">
    <property type="entry name" value="REC"/>
    <property type="match status" value="1"/>
</dbReference>
<dbReference type="Gene3D" id="1.10.287.130">
    <property type="match status" value="1"/>
</dbReference>
<dbReference type="InterPro" id="IPR003661">
    <property type="entry name" value="HisK_dim/P_dom"/>
</dbReference>
<keyword evidence="4" id="KW-0808">Transferase</keyword>
<gene>
    <name evidence="9" type="ORF">H6H03_20975</name>
</gene>
<dbReference type="InterPro" id="IPR001789">
    <property type="entry name" value="Sig_transdc_resp-reg_receiver"/>
</dbReference>
<evidence type="ECO:0000256" key="4">
    <source>
        <dbReference type="ARBA" id="ARBA00022777"/>
    </source>
</evidence>
<dbReference type="SUPFAM" id="SSF52172">
    <property type="entry name" value="CheY-like"/>
    <property type="match status" value="1"/>
</dbReference>
<organism evidence="9 10">
    <name type="scientific">Nostoc paludosum FACHB-159</name>
    <dbReference type="NCBI Taxonomy" id="2692908"/>
    <lineage>
        <taxon>Bacteria</taxon>
        <taxon>Bacillati</taxon>
        <taxon>Cyanobacteriota</taxon>
        <taxon>Cyanophyceae</taxon>
        <taxon>Nostocales</taxon>
        <taxon>Nostocaceae</taxon>
        <taxon>Nostoc</taxon>
    </lineage>
</organism>
<dbReference type="PROSITE" id="PS50109">
    <property type="entry name" value="HIS_KIN"/>
    <property type="match status" value="1"/>
</dbReference>
<dbReference type="SUPFAM" id="SSF55874">
    <property type="entry name" value="ATPase domain of HSP90 chaperone/DNA topoisomerase II/histidine kinase"/>
    <property type="match status" value="1"/>
</dbReference>
<dbReference type="PANTHER" id="PTHR43547:SF2">
    <property type="entry name" value="HYBRID SIGNAL TRANSDUCTION HISTIDINE KINASE C"/>
    <property type="match status" value="1"/>
</dbReference>
<dbReference type="Gene3D" id="3.40.50.2300">
    <property type="match status" value="1"/>
</dbReference>
<dbReference type="PRINTS" id="PR00344">
    <property type="entry name" value="BCTRLSENSOR"/>
</dbReference>
<dbReference type="CDD" id="cd17574">
    <property type="entry name" value="REC_OmpR"/>
    <property type="match status" value="1"/>
</dbReference>
<dbReference type="InterPro" id="IPR036097">
    <property type="entry name" value="HisK_dim/P_sf"/>
</dbReference>
<dbReference type="SMART" id="SM00387">
    <property type="entry name" value="HATPase_c"/>
    <property type="match status" value="1"/>
</dbReference>
<dbReference type="EMBL" id="JACJTU010000020">
    <property type="protein sequence ID" value="MBD2736331.1"/>
    <property type="molecule type" value="Genomic_DNA"/>
</dbReference>
<dbReference type="InterPro" id="IPR003594">
    <property type="entry name" value="HATPase_dom"/>
</dbReference>
<sequence length="366" mass="41644">MNTILIIEDEEQIRENIEEILQLSDFKTLMASNGKIGLEIAKTKLPDLIICDIMMPELDGYSVLAALRKNEATMNIPLIFVTAKAERSDFRQGMEIGADDYLTKPFTTEELLKAIATRLHKQSVVQRQSQAKLDELRINIAHSLPHELNTPLNGILGMSQLLVENCSMMRESEEIEIAELIYTSANRLNRLTQRFLLYSNLELITRDSEKIRELQDTSERCVTKTVISDVCLQRAREFSRTKDLTLELTESIVQMPEDKFSIVIEELIENAFKFSLPGSQVRVISNVDRNKFSLHLVDNGKGMQIQEIERIGAFIQFNRKLHEQQGSGLGLSIVQHIIKLYGGELIINSIPEQQTIVSVILPYQIS</sequence>
<dbReference type="PANTHER" id="PTHR43547">
    <property type="entry name" value="TWO-COMPONENT HISTIDINE KINASE"/>
    <property type="match status" value="1"/>
</dbReference>
<evidence type="ECO:0000256" key="5">
    <source>
        <dbReference type="ARBA" id="ARBA00023012"/>
    </source>
</evidence>
<keyword evidence="5" id="KW-0902">Two-component regulatory system</keyword>
<evidence type="ECO:0000313" key="10">
    <source>
        <dbReference type="Proteomes" id="UP000637383"/>
    </source>
</evidence>
<dbReference type="RefSeq" id="WP_190956965.1">
    <property type="nucleotide sequence ID" value="NZ_JACJTU010000020.1"/>
</dbReference>